<accession>A0ABV4YJ37</accession>
<dbReference type="PIRSF" id="PIRSF018005">
    <property type="entry name" value="UCP018005"/>
    <property type="match status" value="1"/>
</dbReference>
<keyword evidence="1 4" id="KW-0489">Methyltransferase</keyword>
<dbReference type="PANTHER" id="PTHR43397">
    <property type="entry name" value="ERGOTHIONEINE BIOSYNTHESIS PROTEIN 1"/>
    <property type="match status" value="1"/>
</dbReference>
<dbReference type="Proteomes" id="UP001576776">
    <property type="component" value="Unassembled WGS sequence"/>
</dbReference>
<sequence>MISNLTTGKTLSVGTTEKRLQIDYLLTPSELSTELTDGGDVVEGLTQTVKSLPPRYFYDDFGSQLFEKICDLSEYYLTRTETLILRKYASEIARLTGACEIVELGSGSSTKTRILLDAYQQLGYPLHYSPIDVSAGILESSARELLADYSSLVVHGLVSTYEQALANLKPSPLPRRMICFIGSTLGNLTPQECDRFFAQITDALKIGEYFLLGIDLQKPTEILEAAYNDRQGVTAAFNLNMLAHLNRRFQGNFDLTQFEHLSFFNSEKSRIEMHLRSLTDQVVQLRSLNLTIKLAAGETIFTEISRKFNLSEMQQYLSTKGLAPLQVWTDPQQWYGLILCQRQNRK</sequence>
<protein>
    <submittedName>
        <fullName evidence="4">L-histidine N(Alpha)-methyltransferase</fullName>
        <ecNumber evidence="4">2.1.1.44</ecNumber>
    </submittedName>
</protein>
<proteinExistence type="predicted"/>
<dbReference type="InterPro" id="IPR029063">
    <property type="entry name" value="SAM-dependent_MTases_sf"/>
</dbReference>
<dbReference type="RefSeq" id="WP_413260317.1">
    <property type="nucleotide sequence ID" value="NZ_JBHFNS010000092.1"/>
</dbReference>
<dbReference type="NCBIfam" id="TIGR03438">
    <property type="entry name" value="egtD_ergothio"/>
    <property type="match status" value="1"/>
</dbReference>
<dbReference type="InterPro" id="IPR019257">
    <property type="entry name" value="MeTrfase_dom"/>
</dbReference>
<dbReference type="InterPro" id="IPR017804">
    <property type="entry name" value="MeTrfase_EgtD-like"/>
</dbReference>
<dbReference type="InterPro" id="IPR035094">
    <property type="entry name" value="EgtD"/>
</dbReference>
<comment type="caution">
    <text evidence="4">The sequence shown here is derived from an EMBL/GenBank/DDBJ whole genome shotgun (WGS) entry which is preliminary data.</text>
</comment>
<evidence type="ECO:0000313" key="5">
    <source>
        <dbReference type="Proteomes" id="UP001576776"/>
    </source>
</evidence>
<evidence type="ECO:0000256" key="1">
    <source>
        <dbReference type="ARBA" id="ARBA00022603"/>
    </source>
</evidence>
<feature type="domain" description="Histidine-specific methyltransferase SAM-dependent" evidence="3">
    <location>
        <begin position="40"/>
        <end position="341"/>
    </location>
</feature>
<dbReference type="InterPro" id="IPR051128">
    <property type="entry name" value="EgtD_Methyltrsf_superfamily"/>
</dbReference>
<name>A0ABV4YJ37_9CYAN</name>
<evidence type="ECO:0000256" key="2">
    <source>
        <dbReference type="ARBA" id="ARBA00022679"/>
    </source>
</evidence>
<keyword evidence="5" id="KW-1185">Reference proteome</keyword>
<keyword evidence="2 4" id="KW-0808">Transferase</keyword>
<dbReference type="EC" id="2.1.1.44" evidence="4"/>
<dbReference type="EMBL" id="JBHFNS010000092">
    <property type="protein sequence ID" value="MFB2938845.1"/>
    <property type="molecule type" value="Genomic_DNA"/>
</dbReference>
<reference evidence="4 5" key="1">
    <citation type="submission" date="2024-09" db="EMBL/GenBank/DDBJ databases">
        <title>Floridaenema gen nov. (Aerosakkonemataceae, Aerosakkonematales ord. nov., Cyanobacteria) from benthic tropical and subtropical fresh waters, with the description of four new species.</title>
        <authorList>
            <person name="Moretto J.A."/>
            <person name="Berthold D.E."/>
            <person name="Lefler F.W."/>
            <person name="Huang I.-S."/>
            <person name="Laughinghouse H. IV."/>
        </authorList>
    </citation>
    <scope>NUCLEOTIDE SEQUENCE [LARGE SCALE GENOMIC DNA]</scope>
    <source>
        <strain evidence="4 5">BLCC-F154</strain>
    </source>
</reference>
<gene>
    <name evidence="4" type="primary">egtD</name>
    <name evidence="4" type="ORF">ACE1B6_26635</name>
</gene>
<dbReference type="GO" id="GO:0032259">
    <property type="term" value="P:methylation"/>
    <property type="evidence" value="ECO:0007669"/>
    <property type="project" value="UniProtKB-KW"/>
</dbReference>
<dbReference type="Pfam" id="PF10017">
    <property type="entry name" value="Methyltransf_33"/>
    <property type="match status" value="1"/>
</dbReference>
<evidence type="ECO:0000313" key="4">
    <source>
        <dbReference type="EMBL" id="MFB2938845.1"/>
    </source>
</evidence>
<dbReference type="PANTHER" id="PTHR43397:SF1">
    <property type="entry name" value="ERGOTHIONEINE BIOSYNTHESIS PROTEIN 1"/>
    <property type="match status" value="1"/>
</dbReference>
<organism evidence="4 5">
    <name type="scientific">Floridaenema fluviatile BLCC-F154</name>
    <dbReference type="NCBI Taxonomy" id="3153640"/>
    <lineage>
        <taxon>Bacteria</taxon>
        <taxon>Bacillati</taxon>
        <taxon>Cyanobacteriota</taxon>
        <taxon>Cyanophyceae</taxon>
        <taxon>Oscillatoriophycideae</taxon>
        <taxon>Aerosakkonematales</taxon>
        <taxon>Aerosakkonemataceae</taxon>
        <taxon>Floridanema</taxon>
        <taxon>Floridanema fluviatile</taxon>
    </lineage>
</organism>
<dbReference type="SUPFAM" id="SSF53335">
    <property type="entry name" value="S-adenosyl-L-methionine-dependent methyltransferases"/>
    <property type="match status" value="1"/>
</dbReference>
<dbReference type="Gene3D" id="3.40.50.150">
    <property type="entry name" value="Vaccinia Virus protein VP39"/>
    <property type="match status" value="1"/>
</dbReference>
<dbReference type="GO" id="GO:0052706">
    <property type="term" value="F:L-histidine N(alpha)-methyltransferase activity"/>
    <property type="evidence" value="ECO:0007669"/>
    <property type="project" value="UniProtKB-EC"/>
</dbReference>
<evidence type="ECO:0000259" key="3">
    <source>
        <dbReference type="Pfam" id="PF10017"/>
    </source>
</evidence>